<dbReference type="InterPro" id="IPR016024">
    <property type="entry name" value="ARM-type_fold"/>
</dbReference>
<sequence>MSAPQLLTRLVISSDDTKFALECLVRVFVARFDAVEVVAEQASQLWYASLFHLRPEMAELLIDKCVSDVGFIRESAATATAAFVDEFPDAMPAVLEKIDKVYSDLAQIRPPILDEVGRVVVESRDEWSRRSGVGRVLCCLAEFVDSKDAVRFIKIVVPQGLADRSVECRNGMRNAAVDVIRRHGRTIMTDLLPLLEHLSDTTPIGGEHDNLRQGVVVLLGTLAQYLDPSSDKVRDIVARLMEALSTPSQAVQESVSRCLSPLVPAIRDTVKSLIQKLQWLLFEADSYGERRGAAYGIAGIVKGLGVASLKDLELLPAIQKALLEKKNTKHREGGLLALEILCSTVGKLFEPYMIQALPSLLLCFGDGDENIRRAAEATAVAMMSSMSPHGTKLVLPSLLTALDDESWRTKCAATELLGSMAFCAPRQLSACLPNIVPKLIEVLADSSSKVQRSGEKALRQIASVIRNPEILGVSNQLMAGLLDPATKTNYALQAVLNTKFIHYIDAPSLALIMPVVRRAFEDRNSETRKVAAQIIANIYTLTEHKDMEPYMCDLVPGLQKSLLDPVPEIRTVAARALGAIVAKSTGAISEKLRGSIVPWLKEKLVSPHSTVDRSGAAQGLCEVLAGIGSEQLEFVMPEIIAATESTEVSAETRDGYILMYIYLPMVFGEKFLPYLPQIVPPILKALADENEYVRASALKAGQRLIAQYCSHARRLLLPQLQNALHDENWRIRHASVQLIGDFLFNISGVSGKSTTSTANEDDTMGMEHAGKSIVRALGQQCRDHVLAGLYLARSDVALIVRQAAGHVWKIVVANTPRTLKEIMKILFEMVVDSLASTCEERQQMGARCLGELVRKMGEKIICEILPILEMNQKSDDLEKRVGVAIALHEIMDNITKDVLSHYLENLVSPIRNGICDSSPVVRSAAADTFSVLYQMVGHEALDEIITPLLEKLTPEKEDVLAGLCEIMKQNSRQMLPYLLPRLTRPPINVHALCSLASVAGKSLSRQLPRVLDALLSACQTNDQYDPMIDSCEKVVIAVTDEEGVPVLVDYLLNQANKGNVPAIVLLHTYIDNSGVSLNFLVAELLPGLLHLYMSTTPQIVDHAINAAIGVAQALDQKEMQDTIPVVKKALNFMVAQSKGKIIPGFAHPKGLQPLLPMFREAILQGGVELKALAGEALGQVVSVSDLTALKPHVVNITGPLVRVLGDRYPANVKLAVLETLSRLLDKVDTLLRPFLPQLQSTFLKALQDTSSRPVRLVAGGALARLLRIHLKPEPLIVEILRMLANSQDQALLETTFVATRALIARVTSALSESTIEEGYRVCELQFNSPLDTPTELDGSLTVCSGALYGELAIRSKQFRSRNIFKDVESCSRPRVRQAMAIALQQMCQTDASTVWSEAEGPCRSALQAGFSAEASIACAALRAAAHIFIRFRDEQSAFSEGANVDRDLFAAVGRSLSHHSVEVRRTAATVLGHVLHSTPAQLENERLKASGCLSCSEVVRSRCVGGFQLVVPHLVNGAKESNSAVRSSSELALVYAFHFNEGQDGFDVSFMRQPICVVCPLSPAIQSARVPLQKYLQSVEGAARALLNELQPALRRVVKNADMVLEPINTILSVD</sequence>
<feature type="repeat" description="HEAT" evidence="3">
    <location>
        <begin position="554"/>
        <end position="592"/>
    </location>
</feature>
<dbReference type="SMART" id="SM01349">
    <property type="entry name" value="TOG"/>
    <property type="match status" value="1"/>
</dbReference>
<comment type="similarity">
    <text evidence="1">Belongs to the GCN1 family.</text>
</comment>
<reference evidence="7" key="2">
    <citation type="submission" date="2019-09" db="UniProtKB">
        <authorList>
            <consortium name="WormBaseParasite"/>
        </authorList>
    </citation>
    <scope>IDENTIFICATION</scope>
</reference>
<evidence type="ECO:0000256" key="1">
    <source>
        <dbReference type="ARBA" id="ARBA00007366"/>
    </source>
</evidence>
<feature type="repeat" description="HEAT" evidence="3">
    <location>
        <begin position="435"/>
        <end position="470"/>
    </location>
</feature>
<reference evidence="5 6" key="1">
    <citation type="submission" date="2018-11" db="EMBL/GenBank/DDBJ databases">
        <authorList>
            <consortium name="Pathogen Informatics"/>
        </authorList>
    </citation>
    <scope>NUCLEOTIDE SEQUENCE [LARGE SCALE GENOMIC DNA]</scope>
</reference>
<dbReference type="GO" id="GO:0034198">
    <property type="term" value="P:cellular response to amino acid starvation"/>
    <property type="evidence" value="ECO:0007669"/>
    <property type="project" value="TreeGrafter"/>
</dbReference>
<dbReference type="PANTHER" id="PTHR23346">
    <property type="entry name" value="TRANSLATIONAL ACTIVATOR GCN1-RELATED"/>
    <property type="match status" value="1"/>
</dbReference>
<dbReference type="EMBL" id="UZAH01031807">
    <property type="protein sequence ID" value="VDP17981.1"/>
    <property type="molecule type" value="Genomic_DNA"/>
</dbReference>
<evidence type="ECO:0000313" key="5">
    <source>
        <dbReference type="EMBL" id="VDP17981.1"/>
    </source>
</evidence>
<dbReference type="Pfam" id="PF25801">
    <property type="entry name" value="HEAT_GCN1_C_2"/>
    <property type="match status" value="1"/>
</dbReference>
<dbReference type="GO" id="GO:0019887">
    <property type="term" value="F:protein kinase regulator activity"/>
    <property type="evidence" value="ECO:0007669"/>
    <property type="project" value="TreeGrafter"/>
</dbReference>
<dbReference type="PROSITE" id="PS50077">
    <property type="entry name" value="HEAT_REPEAT"/>
    <property type="match status" value="5"/>
</dbReference>
<dbReference type="GO" id="GO:0005829">
    <property type="term" value="C:cytosol"/>
    <property type="evidence" value="ECO:0007669"/>
    <property type="project" value="TreeGrafter"/>
</dbReference>
<dbReference type="FunFam" id="1.25.10.10:FF:000090">
    <property type="entry name" value="eIF-2-alpha kinase activator GCN1"/>
    <property type="match status" value="1"/>
</dbReference>
<evidence type="ECO:0000313" key="7">
    <source>
        <dbReference type="WBParaSite" id="HPBE_0002004101-mRNA-1"/>
    </source>
</evidence>
<dbReference type="PANTHER" id="PTHR23346:SF7">
    <property type="entry name" value="STALLED RIBOSOME SENSOR GCN1"/>
    <property type="match status" value="1"/>
</dbReference>
<feature type="domain" description="TOG" evidence="4">
    <location>
        <begin position="258"/>
        <end position="494"/>
    </location>
</feature>
<feature type="repeat" description="HEAT" evidence="3">
    <location>
        <begin position="716"/>
        <end position="754"/>
    </location>
</feature>
<dbReference type="InterPro" id="IPR057546">
    <property type="entry name" value="HEAT_GCN1"/>
</dbReference>
<evidence type="ECO:0000256" key="3">
    <source>
        <dbReference type="PROSITE-ProRule" id="PRU00103"/>
    </source>
</evidence>
<evidence type="ECO:0000256" key="2">
    <source>
        <dbReference type="ARBA" id="ARBA00022737"/>
    </source>
</evidence>
<dbReference type="GO" id="GO:0000226">
    <property type="term" value="P:microtubule cytoskeleton organization"/>
    <property type="evidence" value="ECO:0007669"/>
    <property type="project" value="UniProtKB-ARBA"/>
</dbReference>
<dbReference type="InterPro" id="IPR021133">
    <property type="entry name" value="HEAT_type_2"/>
</dbReference>
<dbReference type="InterPro" id="IPR034085">
    <property type="entry name" value="TOG"/>
</dbReference>
<dbReference type="Pfam" id="PF24984">
    <property type="entry name" value="HEAT_EF3_GNC1"/>
    <property type="match status" value="1"/>
</dbReference>
<organism evidence="5">
    <name type="scientific">Heligmosomoides polygyrus</name>
    <name type="common">Parasitic roundworm</name>
    <dbReference type="NCBI Taxonomy" id="6339"/>
    <lineage>
        <taxon>Eukaryota</taxon>
        <taxon>Metazoa</taxon>
        <taxon>Ecdysozoa</taxon>
        <taxon>Nematoda</taxon>
        <taxon>Chromadorea</taxon>
        <taxon>Rhabditida</taxon>
        <taxon>Rhabditina</taxon>
        <taxon>Rhabditomorpha</taxon>
        <taxon>Strongyloidea</taxon>
        <taxon>Heligmosomidae</taxon>
        <taxon>Heligmosomoides</taxon>
    </lineage>
</organism>
<keyword evidence="2" id="KW-0677">Repeat</keyword>
<dbReference type="Proteomes" id="UP000050761">
    <property type="component" value="Unassembled WGS sequence"/>
</dbReference>
<dbReference type="Gene3D" id="1.25.10.10">
    <property type="entry name" value="Leucine-rich Repeat Variant"/>
    <property type="match status" value="5"/>
</dbReference>
<dbReference type="FunFam" id="1.25.10.10:FF:000096">
    <property type="entry name" value="eIF-2-alpha kinase activator gcn1"/>
    <property type="match status" value="1"/>
</dbReference>
<dbReference type="Pfam" id="PF24987">
    <property type="entry name" value="HEAT_EF3_N"/>
    <property type="match status" value="2"/>
</dbReference>
<protein>
    <submittedName>
        <fullName evidence="7">TOG domain-containing protein</fullName>
    </submittedName>
</protein>
<feature type="repeat" description="HEAT" evidence="3">
    <location>
        <begin position="512"/>
        <end position="550"/>
    </location>
</feature>
<gene>
    <name evidence="5" type="ORF">HPBE_LOCUS20040</name>
</gene>
<dbReference type="WBParaSite" id="HPBE_0002004101-mRNA-1">
    <property type="protein sequence ID" value="HPBE_0002004101-mRNA-1"/>
    <property type="gene ID" value="HPBE_0002004101"/>
</dbReference>
<feature type="repeat" description="HEAT" evidence="3">
    <location>
        <begin position="906"/>
        <end position="943"/>
    </location>
</feature>
<dbReference type="OrthoDB" id="5148094at2759"/>
<dbReference type="Pfam" id="PF23271">
    <property type="entry name" value="HEAT_GCN1"/>
    <property type="match status" value="1"/>
</dbReference>
<name>A0A3P8B6I3_HELPZ</name>
<keyword evidence="6" id="KW-1185">Reference proteome</keyword>
<evidence type="ECO:0000259" key="4">
    <source>
        <dbReference type="SMART" id="SM01349"/>
    </source>
</evidence>
<dbReference type="SUPFAM" id="SSF48371">
    <property type="entry name" value="ARM repeat"/>
    <property type="match status" value="3"/>
</dbReference>
<evidence type="ECO:0000313" key="6">
    <source>
        <dbReference type="Proteomes" id="UP000050761"/>
    </source>
</evidence>
<proteinExistence type="inferred from homology"/>
<dbReference type="GO" id="GO:0006417">
    <property type="term" value="P:regulation of translation"/>
    <property type="evidence" value="ECO:0007669"/>
    <property type="project" value="TreeGrafter"/>
</dbReference>
<dbReference type="InterPro" id="IPR011989">
    <property type="entry name" value="ARM-like"/>
</dbReference>
<accession>A0A3P8B6I3</accession>